<reference evidence="2 3" key="1">
    <citation type="submission" date="2024-08" db="EMBL/GenBank/DDBJ databases">
        <authorList>
            <person name="Cucini C."/>
            <person name="Frati F."/>
        </authorList>
    </citation>
    <scope>NUCLEOTIDE SEQUENCE [LARGE SCALE GENOMIC DNA]</scope>
</reference>
<sequence length="300" mass="33974">MSDKKFSVIKFGLDESVEYVPTSWLASDSKSVSFPSTKPKNFLKHKQTPDSAPDSAWPIWEVDVVKSYDSTEKADKRVLKYIKSSDIESSGIDETLTKKRGGRSSEVSSAVFDPFPEPNSSIYSLNNVSVNSDRQSNTVHPNSTPRLVLASSSTSQANQTFNTNPTHPASTAPFIPPFNEGLYQPYQPYQHYREPYGFNIQSGVQPVFTSTNVQEYRDVEPVPQTLCKEQLDFQTKLLENQEVIIREQREIKTLLLRVLSNCNPNPPEAEHELIALLPLSDEQSLRKLEIWLQTARNYEL</sequence>
<feature type="compositionally biased region" description="Polar residues" evidence="1">
    <location>
        <begin position="28"/>
        <end position="39"/>
    </location>
</feature>
<name>A0ABP1RQF9_9HEXA</name>
<gene>
    <name evidence="2" type="ORF">ODALV1_LOCUS24956</name>
</gene>
<comment type="caution">
    <text evidence="2">The sequence shown here is derived from an EMBL/GenBank/DDBJ whole genome shotgun (WGS) entry which is preliminary data.</text>
</comment>
<feature type="region of interest" description="Disordered" evidence="1">
    <location>
        <begin position="94"/>
        <end position="113"/>
    </location>
</feature>
<evidence type="ECO:0000313" key="3">
    <source>
        <dbReference type="Proteomes" id="UP001642540"/>
    </source>
</evidence>
<dbReference type="Proteomes" id="UP001642540">
    <property type="component" value="Unassembled WGS sequence"/>
</dbReference>
<evidence type="ECO:0000313" key="2">
    <source>
        <dbReference type="EMBL" id="CAL8133193.1"/>
    </source>
</evidence>
<protein>
    <submittedName>
        <fullName evidence="2">Uncharacterized protein</fullName>
    </submittedName>
</protein>
<dbReference type="EMBL" id="CAXLJM020000096">
    <property type="protein sequence ID" value="CAL8133193.1"/>
    <property type="molecule type" value="Genomic_DNA"/>
</dbReference>
<accession>A0ABP1RQF9</accession>
<proteinExistence type="predicted"/>
<feature type="region of interest" description="Disordered" evidence="1">
    <location>
        <begin position="28"/>
        <end position="53"/>
    </location>
</feature>
<keyword evidence="3" id="KW-1185">Reference proteome</keyword>
<evidence type="ECO:0000256" key="1">
    <source>
        <dbReference type="SAM" id="MobiDB-lite"/>
    </source>
</evidence>
<organism evidence="2 3">
    <name type="scientific">Orchesella dallaii</name>
    <dbReference type="NCBI Taxonomy" id="48710"/>
    <lineage>
        <taxon>Eukaryota</taxon>
        <taxon>Metazoa</taxon>
        <taxon>Ecdysozoa</taxon>
        <taxon>Arthropoda</taxon>
        <taxon>Hexapoda</taxon>
        <taxon>Collembola</taxon>
        <taxon>Entomobryomorpha</taxon>
        <taxon>Entomobryoidea</taxon>
        <taxon>Orchesellidae</taxon>
        <taxon>Orchesellinae</taxon>
        <taxon>Orchesella</taxon>
    </lineage>
</organism>